<dbReference type="PANTHER" id="PTHR42987:SF4">
    <property type="entry name" value="PROTEASE SOHB-RELATED"/>
    <property type="match status" value="1"/>
</dbReference>
<dbReference type="Gene3D" id="3.90.226.10">
    <property type="entry name" value="2-enoyl-CoA Hydratase, Chain A, domain 1"/>
    <property type="match status" value="1"/>
</dbReference>
<dbReference type="PANTHER" id="PTHR42987">
    <property type="entry name" value="PEPTIDASE S49"/>
    <property type="match status" value="1"/>
</dbReference>
<dbReference type="InterPro" id="IPR002142">
    <property type="entry name" value="Peptidase_S49"/>
</dbReference>
<dbReference type="CDD" id="cd07022">
    <property type="entry name" value="S49_Sppa_36K_type"/>
    <property type="match status" value="1"/>
</dbReference>
<organism evidence="3 4">
    <name type="scientific">Rhizobium quercicola</name>
    <dbReference type="NCBI Taxonomy" id="2901226"/>
    <lineage>
        <taxon>Bacteria</taxon>
        <taxon>Pseudomonadati</taxon>
        <taxon>Pseudomonadota</taxon>
        <taxon>Alphaproteobacteria</taxon>
        <taxon>Hyphomicrobiales</taxon>
        <taxon>Rhizobiaceae</taxon>
        <taxon>Rhizobium/Agrobacterium group</taxon>
        <taxon>Rhizobium</taxon>
    </lineage>
</organism>
<comment type="caution">
    <text evidence="3">The sequence shown here is derived from an EMBL/GenBank/DDBJ whole genome shotgun (WGS) entry which is preliminary data.</text>
</comment>
<dbReference type="Proteomes" id="UP001139089">
    <property type="component" value="Unassembled WGS sequence"/>
</dbReference>
<reference evidence="3" key="1">
    <citation type="submission" date="2021-12" db="EMBL/GenBank/DDBJ databases">
        <authorList>
            <person name="Li Y."/>
        </authorList>
    </citation>
    <scope>NUCLEOTIDE SEQUENCE</scope>
    <source>
        <strain evidence="3">DKSPLA3</strain>
    </source>
</reference>
<dbReference type="EMBL" id="JAJOZR010000007">
    <property type="protein sequence ID" value="MCD7109717.1"/>
    <property type="molecule type" value="Genomic_DNA"/>
</dbReference>
<name>A0A9X1NRL4_9HYPH</name>
<dbReference type="InterPro" id="IPR029045">
    <property type="entry name" value="ClpP/crotonase-like_dom_sf"/>
</dbReference>
<comment type="similarity">
    <text evidence="1">Belongs to the peptidase S49 family.</text>
</comment>
<dbReference type="GO" id="GO:0006508">
    <property type="term" value="P:proteolysis"/>
    <property type="evidence" value="ECO:0007669"/>
    <property type="project" value="InterPro"/>
</dbReference>
<dbReference type="RefSeq" id="WP_231814594.1">
    <property type="nucleotide sequence ID" value="NZ_JAJOZR010000007.1"/>
</dbReference>
<protein>
    <submittedName>
        <fullName evidence="3">S49 family peptidase</fullName>
    </submittedName>
</protein>
<dbReference type="GO" id="GO:0008233">
    <property type="term" value="F:peptidase activity"/>
    <property type="evidence" value="ECO:0007669"/>
    <property type="project" value="InterPro"/>
</dbReference>
<accession>A0A9X1NRL4</accession>
<proteinExistence type="inferred from homology"/>
<dbReference type="AlphaFoldDB" id="A0A9X1NRL4"/>
<feature type="domain" description="Peptidase S49" evidence="2">
    <location>
        <begin position="133"/>
        <end position="276"/>
    </location>
</feature>
<keyword evidence="4" id="KW-1185">Reference proteome</keyword>
<dbReference type="Gene3D" id="6.20.330.10">
    <property type="match status" value="1"/>
</dbReference>
<evidence type="ECO:0000313" key="4">
    <source>
        <dbReference type="Proteomes" id="UP001139089"/>
    </source>
</evidence>
<evidence type="ECO:0000259" key="2">
    <source>
        <dbReference type="Pfam" id="PF01343"/>
    </source>
</evidence>
<sequence>MKFEHLISAFLAEPWAIQREKLGVLADVLVARAEGEKLFSSEFAAAVDEARALEIAQTDGKVAIIPVYGVLAQKMDMFSAMSGGSSYAGIKKALYSALSNEDVKAVVLDVDSPGGTVPGTEELATEIRKLRGGEKPIIAQVNSLAASAAYWVASAADEIVVTPSGRAGSIGVYTAHDDVSAALEQRGIKRTYISSTPEKVEGNETGPLSKETLAYIKAGVDRSYNKFLFAVAEGRGVALSKVQDGYGRGRVFYSEELLDRGMVDRVATLEETLERFGAETQPAYVRRVKANNQARVESASLLAAKMAAGEPITKREFENGLKGLVGFSNSEAERAARLYLKNDQGAPDDETDAAALAALDRLLAEAKTPLIKR</sequence>
<gene>
    <name evidence="3" type="ORF">LRX75_11780</name>
</gene>
<dbReference type="SUPFAM" id="SSF52096">
    <property type="entry name" value="ClpP/crotonase"/>
    <property type="match status" value="1"/>
</dbReference>
<evidence type="ECO:0000313" key="3">
    <source>
        <dbReference type="EMBL" id="MCD7109717.1"/>
    </source>
</evidence>
<dbReference type="InterPro" id="IPR033855">
    <property type="entry name" value="Protein_C"/>
</dbReference>
<dbReference type="Pfam" id="PF01343">
    <property type="entry name" value="Peptidase_S49"/>
    <property type="match status" value="1"/>
</dbReference>
<evidence type="ECO:0000256" key="1">
    <source>
        <dbReference type="ARBA" id="ARBA00008683"/>
    </source>
</evidence>